<feature type="transmembrane region" description="Helical" evidence="2">
    <location>
        <begin position="327"/>
        <end position="346"/>
    </location>
</feature>
<feature type="region of interest" description="Disordered" evidence="1">
    <location>
        <begin position="411"/>
        <end position="500"/>
    </location>
</feature>
<feature type="compositionally biased region" description="Acidic residues" evidence="1">
    <location>
        <begin position="1368"/>
        <end position="1381"/>
    </location>
</feature>
<feature type="compositionally biased region" description="Basic and acidic residues" evidence="1">
    <location>
        <begin position="1382"/>
        <end position="1394"/>
    </location>
</feature>
<feature type="compositionally biased region" description="Basic and acidic residues" evidence="1">
    <location>
        <begin position="1319"/>
        <end position="1332"/>
    </location>
</feature>
<dbReference type="InterPro" id="IPR057352">
    <property type="entry name" value="TPR_TmcB/C"/>
</dbReference>
<evidence type="ECO:0000259" key="3">
    <source>
        <dbReference type="Pfam" id="PF25474"/>
    </source>
</evidence>
<feature type="region of interest" description="Disordered" evidence="1">
    <location>
        <begin position="1429"/>
        <end position="1470"/>
    </location>
</feature>
<feature type="compositionally biased region" description="Basic and acidic residues" evidence="1">
    <location>
        <begin position="1221"/>
        <end position="1231"/>
    </location>
</feature>
<evidence type="ECO:0000256" key="2">
    <source>
        <dbReference type="SAM" id="Phobius"/>
    </source>
</evidence>
<feature type="region of interest" description="Disordered" evidence="1">
    <location>
        <begin position="1319"/>
        <end position="1412"/>
    </location>
</feature>
<feature type="transmembrane region" description="Helical" evidence="2">
    <location>
        <begin position="1490"/>
        <end position="1510"/>
    </location>
</feature>
<dbReference type="InterPro" id="IPR052994">
    <property type="entry name" value="Tiny_macrocysts_regulators"/>
</dbReference>
<feature type="region of interest" description="Disordered" evidence="1">
    <location>
        <begin position="1218"/>
        <end position="1290"/>
    </location>
</feature>
<evidence type="ECO:0000313" key="5">
    <source>
        <dbReference type="Proteomes" id="UP000325113"/>
    </source>
</evidence>
<dbReference type="EMBL" id="VLTM01000099">
    <property type="protein sequence ID" value="KAA0153522.1"/>
    <property type="molecule type" value="Genomic_DNA"/>
</dbReference>
<feature type="transmembrane region" description="Helical" evidence="2">
    <location>
        <begin position="225"/>
        <end position="251"/>
    </location>
</feature>
<dbReference type="Pfam" id="PF25474">
    <property type="entry name" value="TPR_TmcB"/>
    <property type="match status" value="1"/>
</dbReference>
<feature type="transmembrane region" description="Helical" evidence="2">
    <location>
        <begin position="358"/>
        <end position="381"/>
    </location>
</feature>
<proteinExistence type="predicted"/>
<feature type="transmembrane region" description="Helical" evidence="2">
    <location>
        <begin position="185"/>
        <end position="205"/>
    </location>
</feature>
<feature type="compositionally biased region" description="Polar residues" evidence="1">
    <location>
        <begin position="1345"/>
        <end position="1357"/>
    </location>
</feature>
<evidence type="ECO:0000313" key="4">
    <source>
        <dbReference type="EMBL" id="KAA0153522.1"/>
    </source>
</evidence>
<feature type="compositionally biased region" description="Polar residues" evidence="1">
    <location>
        <begin position="479"/>
        <end position="490"/>
    </location>
</feature>
<reference evidence="4 5" key="1">
    <citation type="submission" date="2019-07" db="EMBL/GenBank/DDBJ databases">
        <title>Genomes of Cafeteria roenbergensis.</title>
        <authorList>
            <person name="Fischer M.G."/>
            <person name="Hackl T."/>
            <person name="Roman M."/>
        </authorList>
    </citation>
    <scope>NUCLEOTIDE SEQUENCE [LARGE SCALE GENOMIC DNA]</scope>
    <source>
        <strain evidence="4 5">Cflag</strain>
    </source>
</reference>
<comment type="caution">
    <text evidence="4">The sequence shown here is derived from an EMBL/GenBank/DDBJ whole genome shotgun (WGS) entry which is preliminary data.</text>
</comment>
<feature type="compositionally biased region" description="Polar residues" evidence="1">
    <location>
        <begin position="573"/>
        <end position="587"/>
    </location>
</feature>
<sequence length="1768" mass="191215">MDSPLAARDAGSPGRGAFDGPKQPMGAPKRDLEDQVDVDGIMARVQAATSGQSDGGFWKQVEITLFRIFGLMLSDSGHVSRRKTARFNVLRIILFFVDWLQLAAIMMSPSTGYTFPWEFLAFTKQLSLLRILGIDDADLQTFTVVWAVVIGIMALALANVAYVAWQVRVGFSGSLAPVRTLRAAVLILLTATYVPMISIVAQPLACQQLQRRSRSPDTEVPCWGTLHATMVAIGLPVTLAFVAFAFLMRAVYFNDAPLSGVITSKPIARNEFWDTVARTAVVLMALFLRERDPMLMTVLFIVLYSLLTIQAVLHLPYFKLSMTQLRVSTYCALVWLATGGVVIQSMRGMDDVGEDAVGFFAMVWLYCTLPVLAAGAALSWWRYRWMERTGAVIAKFHLLAAKSAEMVEDDDDVNSVFSQPPQWHDGRPQPSLVPDAPSAGGPTDGAASPPLGGTSFKPASSSSPPEGAAVARPEPSGAHKSSAQSDSRLLQESPPMSEAEPLTDLATLGEFKSAAAPPARPSDALKTVVGLVSAKDKAGADPARAHADAKLAPSTPLRDVTPHLSLAEPVKIETSQAPSDADSNLSVHSAEAGGHEDNDEELDELLNSGAHPSSLESHASYVWSSDTDVELFVRSLLSRPTPRRLHYARALLDEALTVFPESVFVRLTFTTYLFSRTATYPDILLAIRLLAEASTMPASLDLRFAVFSKLSGAMNARRRLVLGDGQPGSRQDSLDLVEFKKGARLADEKHKEAVALMLKYWTALAHGATDGVTIRDSSVTDTVAGIVHAADAAEKAYLGVLERWPTSQQVQRAFGLFLINVRNDKELGESYLSMGENADDDLRETGGGGESVVSKRSGLRSGGSVGVGSMASGSSLVSVENLKRRRMRLGNTEASLASQLPDISRMRYGFRLGLGILLAIICGMFALSATLFGEVRLTVSVMGSAGLRRFQTHKAIYDSRGQRLAARENNTEAYEMFQTSNLAMSKKFHSLTDGLFFDGPRPAAIDKQWSTAAIPVYQWNPSSQPGILQESKMGLFAFSSLFVASAVRIARMNMSSMAGPWGVAPTEQAFDVEDGDPFFTLPAYRFVLENFQRLMDELDIAADAYQRANVETAQITDIVMFTLTGIRFVVLAAVAWGVMLPAVDAIRQQKLVLRKMLLTIPRRVAGHMASRLKTVQNSFNELGSGGSSLEELDPTSKVYGVLRDSRFLIAVRQSRRSAKRSAADDGAEKEPAAAGVSASSRSEDDKQRPQARSALRPSLRVDTSGASTGADVRRSEASQGVDAAGGGSTSWHADLIQDDDLLMECHDAGEMADLLQSRRESGLAAASRREAAKGSSQEDGGAQPSPANSQQRQQVWGTAQRAGVTDSADSDTLPDESETPSEQERQHGTDDHTVKFAPTPTGDEVRRAMSPHSSKSMIVVSALRNKSDAASQQVAGDSAKPTSRCSRCCSRDKRPAAGHLSSDEEDPEVEEQLGICSNPSLRRVVGRGTIVVLVLIALMIATTIVFYTFAAESGTKASQMNNSGRRRYLACETVNLLRELMIADGQVETVKELTERLESTLALYEKVHNGLELGDEDLGLTAADPSSSESQLLARLNYGVPGSGFDPMQTDGSGIADFSGVGLDPLVRFYWATARKVLERYRSPDAPRPKREFSALLADSDFNALWVMQRTVIDSMQAQAVKIYASSNEAVVNELESQAYLILSIEVIMLAAAYLLVYEGISSALVSEHMRANDIRELIPTLIRLGTPALSHDFGGKPKSATASSDFV</sequence>
<keyword evidence="2" id="KW-1133">Transmembrane helix</keyword>
<feature type="region of interest" description="Disordered" evidence="1">
    <location>
        <begin position="838"/>
        <end position="860"/>
    </location>
</feature>
<feature type="transmembrane region" description="Helical" evidence="2">
    <location>
        <begin position="89"/>
        <end position="107"/>
    </location>
</feature>
<dbReference type="PANTHER" id="PTHR31600:SF2">
    <property type="entry name" value="GAMETE ENRICHED GENE 10 PROTEIN-RELATED"/>
    <property type="match status" value="1"/>
</dbReference>
<protein>
    <recommendedName>
        <fullName evidence="3">TmcB/TmcC TPR repeats domain-containing protein</fullName>
    </recommendedName>
</protein>
<organism evidence="4 5">
    <name type="scientific">Cafeteria roenbergensis</name>
    <name type="common">Marine flagellate</name>
    <dbReference type="NCBI Taxonomy" id="33653"/>
    <lineage>
        <taxon>Eukaryota</taxon>
        <taxon>Sar</taxon>
        <taxon>Stramenopiles</taxon>
        <taxon>Bigyra</taxon>
        <taxon>Opalozoa</taxon>
        <taxon>Bicosoecida</taxon>
        <taxon>Cafeteriaceae</taxon>
        <taxon>Cafeteria</taxon>
    </lineage>
</organism>
<feature type="region of interest" description="Disordered" evidence="1">
    <location>
        <begin position="573"/>
        <end position="601"/>
    </location>
</feature>
<accession>A0A5A8CKA8</accession>
<keyword evidence="2" id="KW-0812">Transmembrane</keyword>
<dbReference type="Proteomes" id="UP000325113">
    <property type="component" value="Unassembled WGS sequence"/>
</dbReference>
<dbReference type="PANTHER" id="PTHR31600">
    <property type="entry name" value="TINY MACROCYSTS PROTEIN B-RELATED"/>
    <property type="match status" value="1"/>
</dbReference>
<evidence type="ECO:0000256" key="1">
    <source>
        <dbReference type="SAM" id="MobiDB-lite"/>
    </source>
</evidence>
<feature type="compositionally biased region" description="Basic and acidic residues" evidence="1">
    <location>
        <begin position="537"/>
        <end position="549"/>
    </location>
</feature>
<feature type="transmembrane region" description="Helical" evidence="2">
    <location>
        <begin position="1699"/>
        <end position="1721"/>
    </location>
</feature>
<feature type="transmembrane region" description="Helical" evidence="2">
    <location>
        <begin position="144"/>
        <end position="165"/>
    </location>
</feature>
<feature type="compositionally biased region" description="Low complexity" evidence="1">
    <location>
        <begin position="458"/>
        <end position="471"/>
    </location>
</feature>
<keyword evidence="2" id="KW-0472">Membrane</keyword>
<gene>
    <name evidence="4" type="ORF">FNF31_06456</name>
</gene>
<name>A0A5A8CKA8_CAFRO</name>
<feature type="region of interest" description="Disordered" evidence="1">
    <location>
        <begin position="537"/>
        <end position="560"/>
    </location>
</feature>
<feature type="region of interest" description="Disordered" evidence="1">
    <location>
        <begin position="1"/>
        <end position="31"/>
    </location>
</feature>
<feature type="domain" description="TmcB/TmcC TPR repeats" evidence="3">
    <location>
        <begin position="726"/>
        <end position="841"/>
    </location>
</feature>
<feature type="transmembrane region" description="Helical" evidence="2">
    <location>
        <begin position="294"/>
        <end position="315"/>
    </location>
</feature>
<feature type="transmembrane region" description="Helical" evidence="2">
    <location>
        <begin position="912"/>
        <end position="932"/>
    </location>
</feature>